<proteinExistence type="inferred from homology"/>
<dbReference type="InterPro" id="IPR050231">
    <property type="entry name" value="Iron_ascorbate_oxido_reductase"/>
</dbReference>
<evidence type="ECO:0000256" key="2">
    <source>
        <dbReference type="RuleBase" id="RU003682"/>
    </source>
</evidence>
<dbReference type="PROSITE" id="PS51471">
    <property type="entry name" value="FE2OG_OXY"/>
    <property type="match status" value="1"/>
</dbReference>
<keyword evidence="5" id="KW-1185">Reference proteome</keyword>
<comment type="similarity">
    <text evidence="1 2">Belongs to the iron/ascorbate-dependent oxidoreductase family.</text>
</comment>
<evidence type="ECO:0000256" key="1">
    <source>
        <dbReference type="ARBA" id="ARBA00008056"/>
    </source>
</evidence>
<dbReference type="Proteomes" id="UP000234254">
    <property type="component" value="Unassembled WGS sequence"/>
</dbReference>
<evidence type="ECO:0000259" key="3">
    <source>
        <dbReference type="PROSITE" id="PS51471"/>
    </source>
</evidence>
<reference evidence="4" key="1">
    <citation type="submission" date="2016-12" db="EMBL/GenBank/DDBJ databases">
        <title>The genomes of Aspergillus section Nigri reveals drivers in fungal speciation.</title>
        <authorList>
            <consortium name="DOE Joint Genome Institute"/>
            <person name="Vesth T.C."/>
            <person name="Nybo J."/>
            <person name="Theobald S."/>
            <person name="Brandl J."/>
            <person name="Frisvad J.C."/>
            <person name="Nielsen K.F."/>
            <person name="Lyhne E.K."/>
            <person name="Kogle M.E."/>
            <person name="Kuo A."/>
            <person name="Riley R."/>
            <person name="Clum A."/>
            <person name="Nolan M."/>
            <person name="Lipzen A."/>
            <person name="Salamov A."/>
            <person name="Henrissat B."/>
            <person name="Wiebenga A."/>
            <person name="De vries R.P."/>
            <person name="Grigoriev I.V."/>
            <person name="Mortensen U.H."/>
            <person name="Andersen M.R."/>
            <person name="Baker S.E."/>
        </authorList>
    </citation>
    <scope>NUCLEOTIDE SEQUENCE</scope>
    <source>
        <strain evidence="4">IBT 28561</strain>
    </source>
</reference>
<name>A0A2I1D401_ASPC2</name>
<organism evidence="4 5">
    <name type="scientific">Aspergillus campestris (strain IBT 28561)</name>
    <dbReference type="NCBI Taxonomy" id="1392248"/>
    <lineage>
        <taxon>Eukaryota</taxon>
        <taxon>Fungi</taxon>
        <taxon>Dikarya</taxon>
        <taxon>Ascomycota</taxon>
        <taxon>Pezizomycotina</taxon>
        <taxon>Eurotiomycetes</taxon>
        <taxon>Eurotiomycetidae</taxon>
        <taxon>Eurotiales</taxon>
        <taxon>Aspergillaceae</taxon>
        <taxon>Aspergillus</taxon>
        <taxon>Aspergillus subgen. Circumdati</taxon>
    </lineage>
</organism>
<dbReference type="SUPFAM" id="SSF51197">
    <property type="entry name" value="Clavaminate synthase-like"/>
    <property type="match status" value="1"/>
</dbReference>
<dbReference type="VEuPathDB" id="FungiDB:P168DRAFT_317662"/>
<dbReference type="InterPro" id="IPR027443">
    <property type="entry name" value="IPNS-like_sf"/>
</dbReference>
<keyword evidence="2" id="KW-0560">Oxidoreductase</keyword>
<dbReference type="GO" id="GO:0044283">
    <property type="term" value="P:small molecule biosynthetic process"/>
    <property type="evidence" value="ECO:0007669"/>
    <property type="project" value="UniProtKB-ARBA"/>
</dbReference>
<protein>
    <submittedName>
        <fullName evidence="4">Gibberellin 3-beta hydroxylase</fullName>
    </submittedName>
</protein>
<dbReference type="InterPro" id="IPR005123">
    <property type="entry name" value="Oxoglu/Fe-dep_dioxygenase_dom"/>
</dbReference>
<dbReference type="Pfam" id="PF14226">
    <property type="entry name" value="DIOX_N"/>
    <property type="match status" value="1"/>
</dbReference>
<dbReference type="Pfam" id="PF03171">
    <property type="entry name" value="2OG-FeII_Oxy"/>
    <property type="match status" value="1"/>
</dbReference>
<evidence type="ECO:0000313" key="5">
    <source>
        <dbReference type="Proteomes" id="UP000234254"/>
    </source>
</evidence>
<dbReference type="AlphaFoldDB" id="A0A2I1D401"/>
<dbReference type="EMBL" id="MSFM01000005">
    <property type="protein sequence ID" value="PKY04607.1"/>
    <property type="molecule type" value="Genomic_DNA"/>
</dbReference>
<keyword evidence="2" id="KW-0408">Iron</keyword>
<accession>A0A2I1D401</accession>
<comment type="caution">
    <text evidence="4">The sequence shown here is derived from an EMBL/GenBank/DDBJ whole genome shotgun (WGS) entry which is preliminary data.</text>
</comment>
<dbReference type="OrthoDB" id="288590at2759"/>
<keyword evidence="2" id="KW-0479">Metal-binding</keyword>
<gene>
    <name evidence="4" type="ORF">P168DRAFT_317662</name>
</gene>
<dbReference type="Gene3D" id="2.60.120.330">
    <property type="entry name" value="B-lactam Antibiotic, Isopenicillin N Synthase, Chain"/>
    <property type="match status" value="1"/>
</dbReference>
<dbReference type="GeneID" id="36547654"/>
<sequence>MTRDIDDGPLADGASANVQLTTISAAKLLGNDPQTQKDLLEACKDLGFFYLDCRDHPSSPVLSLVAEMASTALDFYDLPESIKENYKPAGKQEGAVKGKKDGWEGIILMEHPLAQIPPEDPMPGPPVIQNARGLIEATQDQLGEMSRAIVDSLSRSLHMTGDQSLGRHHRKGCPAPTDLEILKYLPYVPGSEKVGHIPHTDLGSVSMVFSDVGGLQVFHPLRKEWMFVPPRPGHAVCNLGDAMEFLSGNVLRSSLHRVIPYTQDPGKIKLSIIHFLRPSEHTKIVSPDGKEWTVAEWNTMKHKLLHEGGEMQKNLSIITRREGQDDFWREQAV</sequence>
<dbReference type="RefSeq" id="XP_024693201.1">
    <property type="nucleotide sequence ID" value="XM_024840130.1"/>
</dbReference>
<dbReference type="InterPro" id="IPR026992">
    <property type="entry name" value="DIOX_N"/>
</dbReference>
<feature type="domain" description="Fe2OG dioxygenase" evidence="3">
    <location>
        <begin position="174"/>
        <end position="278"/>
    </location>
</feature>
<dbReference type="PANTHER" id="PTHR47990">
    <property type="entry name" value="2-OXOGLUTARATE (2OG) AND FE(II)-DEPENDENT OXYGENASE SUPERFAMILY PROTEIN-RELATED"/>
    <property type="match status" value="1"/>
</dbReference>
<evidence type="ECO:0000313" key="4">
    <source>
        <dbReference type="EMBL" id="PKY04607.1"/>
    </source>
</evidence>
<dbReference type="InterPro" id="IPR044861">
    <property type="entry name" value="IPNS-like_FE2OG_OXY"/>
</dbReference>
<dbReference type="GO" id="GO:0046872">
    <property type="term" value="F:metal ion binding"/>
    <property type="evidence" value="ECO:0007669"/>
    <property type="project" value="UniProtKB-KW"/>
</dbReference>
<dbReference type="GO" id="GO:0016491">
    <property type="term" value="F:oxidoreductase activity"/>
    <property type="evidence" value="ECO:0007669"/>
    <property type="project" value="UniProtKB-KW"/>
</dbReference>